<dbReference type="Pfam" id="PF24864">
    <property type="entry name" value="DUF7730"/>
    <property type="match status" value="1"/>
</dbReference>
<sequence>MNEYVSSSSSRNAQSSSLLRLPPEIQRQIYQMVLGGRHLRMLFRPFEQHLPGPIRKHFKSSKDNPGGLYCLVERINGPLKLDGGLKMDDLLRRSPMLPPQPSRSSHHLAVPMTCRYLYQMTALMIYSHNVFSFDTTGVMKRWVWSLKPVQREAVRFLVPCERGSPPKAIRPVLRNLNRVIVQAPERREWYRRWVKDQDKIVRRITINDCFD</sequence>
<dbReference type="Proteomes" id="UP001161017">
    <property type="component" value="Unassembled WGS sequence"/>
</dbReference>
<dbReference type="PANTHER" id="PTHR38790">
    <property type="entry name" value="2EXR DOMAIN-CONTAINING PROTEIN-RELATED"/>
    <property type="match status" value="1"/>
</dbReference>
<dbReference type="AlphaFoldDB" id="A0AA43QV98"/>
<dbReference type="EMBL" id="JAPUFD010000024">
    <property type="protein sequence ID" value="MDI1493210.1"/>
    <property type="molecule type" value="Genomic_DNA"/>
</dbReference>
<protein>
    <recommendedName>
        <fullName evidence="1">DUF7730 domain-containing protein</fullName>
    </recommendedName>
</protein>
<keyword evidence="3" id="KW-1185">Reference proteome</keyword>
<dbReference type="InterPro" id="IPR056632">
    <property type="entry name" value="DUF7730"/>
</dbReference>
<evidence type="ECO:0000313" key="3">
    <source>
        <dbReference type="Proteomes" id="UP001161017"/>
    </source>
</evidence>
<evidence type="ECO:0000313" key="2">
    <source>
        <dbReference type="EMBL" id="MDI1493210.1"/>
    </source>
</evidence>
<feature type="domain" description="DUF7730" evidence="1">
    <location>
        <begin position="13"/>
        <end position="153"/>
    </location>
</feature>
<name>A0AA43QV98_9LECA</name>
<accession>A0AA43QV98</accession>
<reference evidence="2" key="1">
    <citation type="journal article" date="2023" name="Genome Biol. Evol.">
        <title>First Whole Genome Sequence and Flow Cytometry Genome Size Data for the Lichen-Forming Fungus Ramalina farinacea (Ascomycota).</title>
        <authorList>
            <person name="Llewellyn T."/>
            <person name="Mian S."/>
            <person name="Hill R."/>
            <person name="Leitch I.J."/>
            <person name="Gaya E."/>
        </authorList>
    </citation>
    <scope>NUCLEOTIDE SEQUENCE</scope>
    <source>
        <strain evidence="2">LIQ254RAFAR</strain>
    </source>
</reference>
<gene>
    <name evidence="2" type="ORF">OHK93_004998</name>
</gene>
<comment type="caution">
    <text evidence="2">The sequence shown here is derived from an EMBL/GenBank/DDBJ whole genome shotgun (WGS) entry which is preliminary data.</text>
</comment>
<evidence type="ECO:0000259" key="1">
    <source>
        <dbReference type="Pfam" id="PF24864"/>
    </source>
</evidence>
<organism evidence="2 3">
    <name type="scientific">Ramalina farinacea</name>
    <dbReference type="NCBI Taxonomy" id="258253"/>
    <lineage>
        <taxon>Eukaryota</taxon>
        <taxon>Fungi</taxon>
        <taxon>Dikarya</taxon>
        <taxon>Ascomycota</taxon>
        <taxon>Pezizomycotina</taxon>
        <taxon>Lecanoromycetes</taxon>
        <taxon>OSLEUM clade</taxon>
        <taxon>Lecanoromycetidae</taxon>
        <taxon>Lecanorales</taxon>
        <taxon>Lecanorineae</taxon>
        <taxon>Ramalinaceae</taxon>
        <taxon>Ramalina</taxon>
    </lineage>
</organism>
<proteinExistence type="predicted"/>